<reference evidence="1" key="1">
    <citation type="submission" date="2024-05" db="EMBL/GenBank/DDBJ databases">
        <title>Draft Genome Sequences of Flagellimonas sp. MMG031 and Marinobacter sp. MMG032 Isolated from the dinoflagellate Symbiodinium pilosum.</title>
        <authorList>
            <person name="Shikuma N.J."/>
            <person name="Farrell M.V."/>
        </authorList>
    </citation>
    <scope>NUCLEOTIDE SEQUENCE</scope>
    <source>
        <strain evidence="1">MMG032</strain>
    </source>
</reference>
<organism evidence="1">
    <name type="scientific">Marinobacter sp. MMG032</name>
    <dbReference type="NCBI Taxonomy" id="3158548"/>
    <lineage>
        <taxon>Bacteria</taxon>
        <taxon>Pseudomonadati</taxon>
        <taxon>Pseudomonadota</taxon>
        <taxon>Gammaproteobacteria</taxon>
        <taxon>Pseudomonadales</taxon>
        <taxon>Marinobacteraceae</taxon>
        <taxon>Marinobacter</taxon>
    </lineage>
</organism>
<dbReference type="RefSeq" id="WP_349343502.1">
    <property type="nucleotide sequence ID" value="NZ_CP157802.1"/>
</dbReference>
<gene>
    <name evidence="1" type="ORF">ABNF92_03860</name>
</gene>
<dbReference type="KEGG" id="mamm:ABNF92_03860"/>
<name>A0AAU7MPF5_9GAMM</name>
<protein>
    <recommendedName>
        <fullName evidence="2">Transposase</fullName>
    </recommendedName>
</protein>
<evidence type="ECO:0008006" key="2">
    <source>
        <dbReference type="Google" id="ProtNLM"/>
    </source>
</evidence>
<accession>A0AAU7MPF5</accession>
<evidence type="ECO:0000313" key="1">
    <source>
        <dbReference type="EMBL" id="XBQ20300.1"/>
    </source>
</evidence>
<dbReference type="AlphaFoldDB" id="A0AAU7MPF5"/>
<dbReference type="EMBL" id="CP157802">
    <property type="protein sequence ID" value="XBQ20300.1"/>
    <property type="molecule type" value="Genomic_DNA"/>
</dbReference>
<sequence>MNIIRVGVDIAKSVFPVHGANRHGHTQWQGKYSRSKWLDALSRKVPARAEIGMEACASAHHWARELQRRGYRVRLVAAQLGGNSQSRL</sequence>
<proteinExistence type="predicted"/>